<dbReference type="EMBL" id="VTTN01000014">
    <property type="protein sequence ID" value="KAA0592755.1"/>
    <property type="molecule type" value="Genomic_DNA"/>
</dbReference>
<accession>A0A5A9GG10</accession>
<evidence type="ECO:0000256" key="1">
    <source>
        <dbReference type="ARBA" id="ARBA00004651"/>
    </source>
</evidence>
<evidence type="ECO:0000256" key="5">
    <source>
        <dbReference type="ARBA" id="ARBA00022989"/>
    </source>
</evidence>
<evidence type="ECO:0000256" key="4">
    <source>
        <dbReference type="ARBA" id="ARBA00022692"/>
    </source>
</evidence>
<feature type="transmembrane region" description="Helical" evidence="7">
    <location>
        <begin position="248"/>
        <end position="274"/>
    </location>
</feature>
<feature type="transmembrane region" description="Helical" evidence="7">
    <location>
        <begin position="347"/>
        <end position="367"/>
    </location>
</feature>
<keyword evidence="4 7" id="KW-0812">Transmembrane</keyword>
<organism evidence="9 10">
    <name type="scientific">Azospirillum lipoferum</name>
    <dbReference type="NCBI Taxonomy" id="193"/>
    <lineage>
        <taxon>Bacteria</taxon>
        <taxon>Pseudomonadati</taxon>
        <taxon>Pseudomonadota</taxon>
        <taxon>Alphaproteobacteria</taxon>
        <taxon>Rhodospirillales</taxon>
        <taxon>Azospirillaceae</taxon>
        <taxon>Azospirillum</taxon>
    </lineage>
</organism>
<proteinExistence type="predicted"/>
<dbReference type="GO" id="GO:0005886">
    <property type="term" value="C:plasma membrane"/>
    <property type="evidence" value="ECO:0007669"/>
    <property type="project" value="UniProtKB-SubCell"/>
</dbReference>
<dbReference type="InterPro" id="IPR036259">
    <property type="entry name" value="MFS_trans_sf"/>
</dbReference>
<keyword evidence="6 7" id="KW-0472">Membrane</keyword>
<evidence type="ECO:0000313" key="10">
    <source>
        <dbReference type="Proteomes" id="UP000324927"/>
    </source>
</evidence>
<sequence length="402" mass="41200">MTSVSLAPDRVRRAVRILFAVQFVSMGAMEMSGPFWPVHLASYNPPGWLFGVAGTAVYVGPMLGVALTGSFWGRVGDRFGHRLMMIRALLGLALTQLALAFAGDVWTILALRFLQGACAGYIAPAQAYGVGIESPAARTRLFAHLQVSTNVGSVVGAVAGGVILDHAAFFWINAAAAAICAACAVAVATLLPDMPPPASGTRTPVPAGRPAVGSRLSAPVFALLGVMGLLLVARMITQAPFSLYVTSVLGAGTGVTGLCYAMLALGFVIAAPIWARHFEGMARTAALRRMTCVAAGCAGLMAVAGLTASVAVFAAVYLAWGVLLGATTPVLMALVSRATDGAQQGRILGVAQSTTQGASMAGIALGVGLGQTVGFEHTYFFVAAAYAAGAVALCMTARDRHR</sequence>
<comment type="caution">
    <text evidence="9">The sequence shown here is derived from an EMBL/GenBank/DDBJ whole genome shotgun (WGS) entry which is preliminary data.</text>
</comment>
<dbReference type="GO" id="GO:0022857">
    <property type="term" value="F:transmembrane transporter activity"/>
    <property type="evidence" value="ECO:0007669"/>
    <property type="project" value="InterPro"/>
</dbReference>
<dbReference type="PANTHER" id="PTHR43414">
    <property type="entry name" value="MULTIDRUG RESISTANCE PROTEIN MDTG"/>
    <property type="match status" value="1"/>
</dbReference>
<comment type="subcellular location">
    <subcellularLocation>
        <location evidence="1">Cell membrane</location>
        <topology evidence="1">Multi-pass membrane protein</topology>
    </subcellularLocation>
</comment>
<feature type="transmembrane region" description="Helical" evidence="7">
    <location>
        <begin position="17"/>
        <end position="36"/>
    </location>
</feature>
<keyword evidence="2" id="KW-0813">Transport</keyword>
<feature type="transmembrane region" description="Helical" evidence="7">
    <location>
        <begin position="84"/>
        <end position="103"/>
    </location>
</feature>
<keyword evidence="10" id="KW-1185">Reference proteome</keyword>
<evidence type="ECO:0000313" key="9">
    <source>
        <dbReference type="EMBL" id="KAA0592755.1"/>
    </source>
</evidence>
<keyword evidence="3" id="KW-1003">Cell membrane</keyword>
<keyword evidence="5 7" id="KW-1133">Transmembrane helix</keyword>
<evidence type="ECO:0000256" key="6">
    <source>
        <dbReference type="ARBA" id="ARBA00023136"/>
    </source>
</evidence>
<feature type="domain" description="Major facilitator superfamily (MFS) profile" evidence="8">
    <location>
        <begin position="11"/>
        <end position="402"/>
    </location>
</feature>
<dbReference type="RefSeq" id="WP_149234122.1">
    <property type="nucleotide sequence ID" value="NZ_JALJXJ010000017.1"/>
</dbReference>
<dbReference type="PROSITE" id="PS50850">
    <property type="entry name" value="MFS"/>
    <property type="match status" value="1"/>
</dbReference>
<dbReference type="Proteomes" id="UP000324927">
    <property type="component" value="Unassembled WGS sequence"/>
</dbReference>
<dbReference type="InterPro" id="IPR011701">
    <property type="entry name" value="MFS"/>
</dbReference>
<feature type="transmembrane region" description="Helical" evidence="7">
    <location>
        <begin position="379"/>
        <end position="397"/>
    </location>
</feature>
<protein>
    <submittedName>
        <fullName evidence="9">MFS transporter</fullName>
    </submittedName>
</protein>
<feature type="transmembrane region" description="Helical" evidence="7">
    <location>
        <begin position="48"/>
        <end position="72"/>
    </location>
</feature>
<dbReference type="AlphaFoldDB" id="A0A5A9GG10"/>
<dbReference type="InterPro" id="IPR020846">
    <property type="entry name" value="MFS_dom"/>
</dbReference>
<feature type="transmembrane region" description="Helical" evidence="7">
    <location>
        <begin position="109"/>
        <end position="129"/>
    </location>
</feature>
<reference evidence="9 10" key="1">
    <citation type="submission" date="2019-08" db="EMBL/GenBank/DDBJ databases">
        <authorList>
            <person name="Grouzdev D."/>
            <person name="Tikhonova E."/>
            <person name="Kravchenko I."/>
        </authorList>
    </citation>
    <scope>NUCLEOTIDE SEQUENCE [LARGE SCALE GENOMIC DNA]</scope>
    <source>
        <strain evidence="9 10">59b</strain>
    </source>
</reference>
<feature type="transmembrane region" description="Helical" evidence="7">
    <location>
        <begin position="170"/>
        <end position="191"/>
    </location>
</feature>
<feature type="transmembrane region" description="Helical" evidence="7">
    <location>
        <begin position="212"/>
        <end position="236"/>
    </location>
</feature>
<gene>
    <name evidence="9" type="ORF">FZ942_26780</name>
</gene>
<dbReference type="SUPFAM" id="SSF103473">
    <property type="entry name" value="MFS general substrate transporter"/>
    <property type="match status" value="1"/>
</dbReference>
<evidence type="ECO:0000256" key="7">
    <source>
        <dbReference type="SAM" id="Phobius"/>
    </source>
</evidence>
<dbReference type="OrthoDB" id="9764259at2"/>
<dbReference type="PANTHER" id="PTHR43414:SF1">
    <property type="entry name" value="PEPTIDE PERMEASE"/>
    <property type="match status" value="1"/>
</dbReference>
<feature type="transmembrane region" description="Helical" evidence="7">
    <location>
        <begin position="312"/>
        <end position="335"/>
    </location>
</feature>
<feature type="transmembrane region" description="Helical" evidence="7">
    <location>
        <begin position="141"/>
        <end position="164"/>
    </location>
</feature>
<evidence type="ECO:0000259" key="8">
    <source>
        <dbReference type="PROSITE" id="PS50850"/>
    </source>
</evidence>
<evidence type="ECO:0000256" key="2">
    <source>
        <dbReference type="ARBA" id="ARBA00022448"/>
    </source>
</evidence>
<feature type="transmembrane region" description="Helical" evidence="7">
    <location>
        <begin position="286"/>
        <end position="306"/>
    </location>
</feature>
<name>A0A5A9GG10_AZOLI</name>
<dbReference type="Gene3D" id="1.20.1250.20">
    <property type="entry name" value="MFS general substrate transporter like domains"/>
    <property type="match status" value="1"/>
</dbReference>
<dbReference type="Pfam" id="PF07690">
    <property type="entry name" value="MFS_1"/>
    <property type="match status" value="1"/>
</dbReference>
<evidence type="ECO:0000256" key="3">
    <source>
        <dbReference type="ARBA" id="ARBA00022475"/>
    </source>
</evidence>